<dbReference type="EMBL" id="JBHUEN010000021">
    <property type="protein sequence ID" value="MFD1881859.1"/>
    <property type="molecule type" value="Genomic_DNA"/>
</dbReference>
<evidence type="ECO:0000313" key="2">
    <source>
        <dbReference type="EMBL" id="MFD1881859.1"/>
    </source>
</evidence>
<dbReference type="PANTHER" id="PTHR38595">
    <property type="entry name" value="CYTOPLASMIC PROTEIN-RELATED"/>
    <property type="match status" value="1"/>
</dbReference>
<dbReference type="RefSeq" id="WP_379142063.1">
    <property type="nucleotide sequence ID" value="NZ_JBHUEN010000021.1"/>
</dbReference>
<dbReference type="InterPro" id="IPR017737">
    <property type="entry name" value="TssE1-like"/>
</dbReference>
<comment type="caution">
    <text evidence="2">The sequence shown here is derived from an EMBL/GenBank/DDBJ whole genome shotgun (WGS) entry which is preliminary data.</text>
</comment>
<dbReference type="InterPro" id="IPR007048">
    <property type="entry name" value="IraD/Gp25-like"/>
</dbReference>
<accession>A0ABW4R6N6</accession>
<evidence type="ECO:0000259" key="1">
    <source>
        <dbReference type="Pfam" id="PF04965"/>
    </source>
</evidence>
<dbReference type="Proteomes" id="UP001597213">
    <property type="component" value="Unassembled WGS sequence"/>
</dbReference>
<dbReference type="PANTHER" id="PTHR38595:SF1">
    <property type="entry name" value="TYPE VI SECRETION SYSTEM COMPONENT TSSE1"/>
    <property type="match status" value="1"/>
</dbReference>
<organism evidence="2 3">
    <name type="scientific">Paracoccus pacificus</name>
    <dbReference type="NCBI Taxonomy" id="1463598"/>
    <lineage>
        <taxon>Bacteria</taxon>
        <taxon>Pseudomonadati</taxon>
        <taxon>Pseudomonadota</taxon>
        <taxon>Alphaproteobacteria</taxon>
        <taxon>Rhodobacterales</taxon>
        <taxon>Paracoccaceae</taxon>
        <taxon>Paracoccus</taxon>
    </lineage>
</organism>
<proteinExistence type="predicted"/>
<dbReference type="SUPFAM" id="SSF160719">
    <property type="entry name" value="gpW/gp25-like"/>
    <property type="match status" value="1"/>
</dbReference>
<dbReference type="InterPro" id="IPR053176">
    <property type="entry name" value="T6SS_TssE1-like"/>
</dbReference>
<dbReference type="Pfam" id="PF04965">
    <property type="entry name" value="GPW_gp25"/>
    <property type="match status" value="1"/>
</dbReference>
<keyword evidence="3" id="KW-1185">Reference proteome</keyword>
<feature type="domain" description="IraD/Gp25-like" evidence="1">
    <location>
        <begin position="65"/>
        <end position="166"/>
    </location>
</feature>
<name>A0ABW4R6N6_9RHOB</name>
<protein>
    <submittedName>
        <fullName evidence="2">Type VI secretion system baseplate subunit TssE</fullName>
    </submittedName>
</protein>
<reference evidence="3" key="1">
    <citation type="journal article" date="2019" name="Int. J. Syst. Evol. Microbiol.">
        <title>The Global Catalogue of Microorganisms (GCM) 10K type strain sequencing project: providing services to taxonomists for standard genome sequencing and annotation.</title>
        <authorList>
            <consortium name="The Broad Institute Genomics Platform"/>
            <consortium name="The Broad Institute Genome Sequencing Center for Infectious Disease"/>
            <person name="Wu L."/>
            <person name="Ma J."/>
        </authorList>
    </citation>
    <scope>NUCLEOTIDE SEQUENCE [LARGE SCALE GENOMIC DNA]</scope>
    <source>
        <strain evidence="3">CCUG 56029</strain>
    </source>
</reference>
<evidence type="ECO:0000313" key="3">
    <source>
        <dbReference type="Proteomes" id="UP001597213"/>
    </source>
</evidence>
<dbReference type="NCBIfam" id="TIGR03357">
    <property type="entry name" value="VI_zyme"/>
    <property type="match status" value="1"/>
</dbReference>
<gene>
    <name evidence="2" type="primary">tssE</name>
    <name evidence="2" type="ORF">ACFSCT_09040</name>
</gene>
<sequence length="193" mass="21447">MTRSPRQIPTEADRQPRRQISLFHIFRDSAESGKFRRPGQVPAGGDRDVTAISRQAREGTTELALRHHLTLDIANLMNTVRLDAVVSLDDAPFVQRSVVNFGFQDMSSLSRSHQTSSRIAASIRESLIRHEPRLIASTIEVRVRDGGEGSDQRLSFDVSAEMMASPADIPLDFVAEVDLGAGKILMSRLRVQK</sequence>